<gene>
    <name evidence="2" type="ORF">ETSY1_09935</name>
</gene>
<name>W4LS53_ENTF1</name>
<comment type="caution">
    <text evidence="2">The sequence shown here is derived from an EMBL/GenBank/DDBJ whole genome shotgun (WGS) entry which is preliminary data.</text>
</comment>
<reference evidence="2 3" key="1">
    <citation type="journal article" date="2014" name="Nature">
        <title>An environmental bacterial taxon with a large and distinct metabolic repertoire.</title>
        <authorList>
            <person name="Wilson M.C."/>
            <person name="Mori T."/>
            <person name="Ruckert C."/>
            <person name="Uria A.R."/>
            <person name="Helf M.J."/>
            <person name="Takada K."/>
            <person name="Gernert C."/>
            <person name="Steffens U.A."/>
            <person name="Heycke N."/>
            <person name="Schmitt S."/>
            <person name="Rinke C."/>
            <person name="Helfrich E.J."/>
            <person name="Brachmann A.O."/>
            <person name="Gurgui C."/>
            <person name="Wakimoto T."/>
            <person name="Kracht M."/>
            <person name="Crusemann M."/>
            <person name="Hentschel U."/>
            <person name="Abe I."/>
            <person name="Matsunaga S."/>
            <person name="Kalinowski J."/>
            <person name="Takeyama H."/>
            <person name="Piel J."/>
        </authorList>
    </citation>
    <scope>NUCLEOTIDE SEQUENCE [LARGE SCALE GENOMIC DNA]</scope>
    <source>
        <strain evidence="3">TSY1</strain>
    </source>
</reference>
<evidence type="ECO:0000313" key="2">
    <source>
        <dbReference type="EMBL" id="ETX00778.1"/>
    </source>
</evidence>
<dbReference type="Pfam" id="PF12770">
    <property type="entry name" value="CHAT"/>
    <property type="match status" value="1"/>
</dbReference>
<dbReference type="AlphaFoldDB" id="W4LS53"/>
<proteinExistence type="predicted"/>
<accession>W4LS53</accession>
<dbReference type="Gene3D" id="3.40.50.300">
    <property type="entry name" value="P-loop containing nucleotide triphosphate hydrolases"/>
    <property type="match status" value="1"/>
</dbReference>
<dbReference type="SUPFAM" id="SSF52540">
    <property type="entry name" value="P-loop containing nucleoside triphosphate hydrolases"/>
    <property type="match status" value="1"/>
</dbReference>
<dbReference type="EMBL" id="AZHW01000305">
    <property type="protein sequence ID" value="ETX00778.1"/>
    <property type="molecule type" value="Genomic_DNA"/>
</dbReference>
<keyword evidence="3" id="KW-1185">Reference proteome</keyword>
<protein>
    <recommendedName>
        <fullName evidence="1">CHAT domain-containing protein</fullName>
    </recommendedName>
</protein>
<evidence type="ECO:0000313" key="3">
    <source>
        <dbReference type="Proteomes" id="UP000019141"/>
    </source>
</evidence>
<dbReference type="InterPro" id="IPR027417">
    <property type="entry name" value="P-loop_NTPase"/>
</dbReference>
<organism evidence="2 3">
    <name type="scientific">Entotheonella factor</name>
    <dbReference type="NCBI Taxonomy" id="1429438"/>
    <lineage>
        <taxon>Bacteria</taxon>
        <taxon>Pseudomonadati</taxon>
        <taxon>Nitrospinota/Tectimicrobiota group</taxon>
        <taxon>Candidatus Tectimicrobiota</taxon>
        <taxon>Candidatus Entotheonellia</taxon>
        <taxon>Candidatus Entotheonellales</taxon>
        <taxon>Candidatus Entotheonellaceae</taxon>
        <taxon>Candidatus Entotheonella</taxon>
    </lineage>
</organism>
<evidence type="ECO:0000259" key="1">
    <source>
        <dbReference type="Pfam" id="PF12770"/>
    </source>
</evidence>
<feature type="domain" description="CHAT" evidence="1">
    <location>
        <begin position="101"/>
        <end position="346"/>
    </location>
</feature>
<dbReference type="HOGENOM" id="CLU_461972_0_0_7"/>
<dbReference type="InterPro" id="IPR024983">
    <property type="entry name" value="CHAT_dom"/>
</dbReference>
<dbReference type="Proteomes" id="UP000019141">
    <property type="component" value="Unassembled WGS sequence"/>
</dbReference>
<feature type="non-terminal residue" evidence="2">
    <location>
        <position position="591"/>
    </location>
</feature>
<sequence length="591" mass="66633">MAELRLVFQRTDTDVNVRADFFGLDGNIAGGKPQPFAFELEPDDYTDLRWYLETFMDLPMGGSVLRANRIEQSLVRWGRDLYHAVFDHGDHRDLIRDLIRAEMPRLLTIATSDGELLRLPWELMADERGALTRQDITIRRQLETVKQNLTYEAGSPLRVLLVVSRPDDAGFIDPRHSTRALLDALTALQDKVTVEFCRPPTLAHLEEMLAEADGAYDIVHFDGHGNYNRLLGLGVLLFEKAQRPGRMQSEKDPVRADRLGNLLARYQIPLVVLEACRTSEVDDVAFRSVAPRLIEAGVGSVIAMSYAVHVEAAKILIERFYRELARGRTIGQAMEHGRGALIAQPDRWLAYGPQGQTIQLQDWFLPQLYQRGGDMALVGTVTQDTVHEAPVANRPLFSTGNEIGAFPHPPLYDFHGRARELYHLERAFRTDRAILLHAMGGMGKTALAREAAQWLTRTGLFRHGACFLSFEQPVTAERIVQVLGTYLEGHAFESLSQDEQYNRARALFQSHDVLMVWDNFESALEMFADPEVASDHASTPMPMPGYNAEARRRIIDLFRDWTQDGRGRLLITCRPEETGLPGVRRVGIAGL</sequence>